<dbReference type="EMBL" id="CAMXCT010004401">
    <property type="protein sequence ID" value="CAI4008845.1"/>
    <property type="molecule type" value="Genomic_DNA"/>
</dbReference>
<accession>A0A9P1GD00</accession>
<dbReference type="CDD" id="cd01310">
    <property type="entry name" value="TatD_DNAse"/>
    <property type="match status" value="1"/>
</dbReference>
<dbReference type="PANTHER" id="PTHR10060:SF15">
    <property type="entry name" value="DEOXYRIBONUCLEASE TATDN1"/>
    <property type="match status" value="1"/>
</dbReference>
<dbReference type="GO" id="GO:0008310">
    <property type="term" value="F:single-stranded DNA 3'-5' DNA exonuclease activity"/>
    <property type="evidence" value="ECO:0007669"/>
    <property type="project" value="TreeGrafter"/>
</dbReference>
<dbReference type="InterPro" id="IPR050891">
    <property type="entry name" value="TatD-type_Hydrolase"/>
</dbReference>
<evidence type="ECO:0000313" key="6">
    <source>
        <dbReference type="EMBL" id="CAL1162220.1"/>
    </source>
</evidence>
<dbReference type="AlphaFoldDB" id="A0A9P1GD00"/>
<comment type="caution">
    <text evidence="5">The sequence shown here is derived from an EMBL/GenBank/DDBJ whole genome shotgun (WGS) entry which is preliminary data.</text>
</comment>
<dbReference type="Gene3D" id="3.10.490.10">
    <property type="entry name" value="Gamma-glutamyl cyclotransferase-like"/>
    <property type="match status" value="1"/>
</dbReference>
<dbReference type="GO" id="GO:0046872">
    <property type="term" value="F:metal ion binding"/>
    <property type="evidence" value="ECO:0007669"/>
    <property type="project" value="UniProtKB-KW"/>
</dbReference>
<proteinExistence type="inferred from homology"/>
<evidence type="ECO:0000256" key="1">
    <source>
        <dbReference type="ARBA" id="ARBA00009275"/>
    </source>
</evidence>
<evidence type="ECO:0000256" key="4">
    <source>
        <dbReference type="ARBA" id="ARBA00022801"/>
    </source>
</evidence>
<dbReference type="Pfam" id="PF01026">
    <property type="entry name" value="TatD_DNase"/>
    <property type="match status" value="1"/>
</dbReference>
<dbReference type="Gene3D" id="3.20.20.140">
    <property type="entry name" value="Metal-dependent hydrolases"/>
    <property type="match status" value="1"/>
</dbReference>
<evidence type="ECO:0000256" key="2">
    <source>
        <dbReference type="ARBA" id="ARBA00022722"/>
    </source>
</evidence>
<dbReference type="OrthoDB" id="6079689at2759"/>
<evidence type="ECO:0000313" key="8">
    <source>
        <dbReference type="Proteomes" id="UP001152797"/>
    </source>
</evidence>
<evidence type="ECO:0000313" key="5">
    <source>
        <dbReference type="EMBL" id="CAI4008845.1"/>
    </source>
</evidence>
<keyword evidence="2" id="KW-0540">Nuclease</keyword>
<evidence type="ECO:0000256" key="3">
    <source>
        <dbReference type="ARBA" id="ARBA00022723"/>
    </source>
</evidence>
<gene>
    <name evidence="5" type="ORF">C1SCF055_LOCUS34245</name>
</gene>
<dbReference type="GO" id="GO:0005829">
    <property type="term" value="C:cytosol"/>
    <property type="evidence" value="ECO:0007669"/>
    <property type="project" value="TreeGrafter"/>
</dbReference>
<protein>
    <submittedName>
        <fullName evidence="7">Tat-linked quality control protein TatD</fullName>
    </submittedName>
</protein>
<dbReference type="SUPFAM" id="SSF51556">
    <property type="entry name" value="Metallo-dependent hydrolases"/>
    <property type="match status" value="1"/>
</dbReference>
<dbReference type="PANTHER" id="PTHR10060">
    <property type="entry name" value="TATD FAMILY DEOXYRIBONUCLEASE"/>
    <property type="match status" value="1"/>
</dbReference>
<name>A0A9P1GD00_9DINO</name>
<sequence>MRRWAPAEFHHGEHAVSRASGYGPARSSRWQKKEPGVVEFAGADASQNVWHFGFGANINPWKLRTKRKIEPLDQVAGRLVGWRLTFNHKGGMGNIEPLNSSTLTNAGPDEVHGMLLYITPRDFKTLCKIEFEYGTTDVQVTAYDGRQIVAKAFVTPPNFKLVQSLPPPERYLNLIKDGCETMGIDPSYRAWLESVQTEKGQRGGHYWSVGQSKQQSENSEIAAANMHKRISRSEGPLRLAALMEFAIPGDNGLVDIGANLGKCSSEDLASQLVRAAAAGVTKVILTGCNVKGSVKAKHLTELWSGGPGWEKTLQHLGAAARKEIHEMQLTSLPQLLFTAGVHPHDSKTCDENTMQELRELAASPGCVSIGECGLDYDRMHSPRRLQLEWCRKQVELAVELGMPLFLHERDRDPSKGQKMGSSENLRDILAENKVDPKKVCIHCFTGNREELSHYISQGYFIGLTGFAAMKRRGAHIREMLESGDLPLEQLMIETDCPFMMPDKEFLPDALGIAHRKNEPCSMPAVCRAIAECMKVPPEQVAKVTTSNANEFFGPK</sequence>
<dbReference type="InterPro" id="IPR032466">
    <property type="entry name" value="Metal_Hydrolase"/>
</dbReference>
<organism evidence="5">
    <name type="scientific">Cladocopium goreaui</name>
    <dbReference type="NCBI Taxonomy" id="2562237"/>
    <lineage>
        <taxon>Eukaryota</taxon>
        <taxon>Sar</taxon>
        <taxon>Alveolata</taxon>
        <taxon>Dinophyceae</taxon>
        <taxon>Suessiales</taxon>
        <taxon>Symbiodiniaceae</taxon>
        <taxon>Cladocopium</taxon>
    </lineage>
</organism>
<keyword evidence="4" id="KW-0378">Hydrolase</keyword>
<dbReference type="EMBL" id="CAMXCT020004401">
    <property type="protein sequence ID" value="CAL1162220.1"/>
    <property type="molecule type" value="Genomic_DNA"/>
</dbReference>
<reference evidence="5" key="1">
    <citation type="submission" date="2022-10" db="EMBL/GenBank/DDBJ databases">
        <authorList>
            <person name="Chen Y."/>
            <person name="Dougan E. K."/>
            <person name="Chan C."/>
            <person name="Rhodes N."/>
            <person name="Thang M."/>
        </authorList>
    </citation>
    <scope>NUCLEOTIDE SEQUENCE</scope>
</reference>
<dbReference type="InterPro" id="IPR001130">
    <property type="entry name" value="TatD-like"/>
</dbReference>
<reference evidence="6" key="2">
    <citation type="submission" date="2024-04" db="EMBL/GenBank/DDBJ databases">
        <authorList>
            <person name="Chen Y."/>
            <person name="Shah S."/>
            <person name="Dougan E. K."/>
            <person name="Thang M."/>
            <person name="Chan C."/>
        </authorList>
    </citation>
    <scope>NUCLEOTIDE SEQUENCE [LARGE SCALE GENOMIC DNA]</scope>
</reference>
<evidence type="ECO:0000313" key="7">
    <source>
        <dbReference type="EMBL" id="CAL4796157.1"/>
    </source>
</evidence>
<comment type="similarity">
    <text evidence="1">Belongs to the metallo-dependent hydrolases superfamily. TatD-type hydrolase family.</text>
</comment>
<dbReference type="Proteomes" id="UP001152797">
    <property type="component" value="Unassembled WGS sequence"/>
</dbReference>
<keyword evidence="8" id="KW-1185">Reference proteome</keyword>
<keyword evidence="3" id="KW-0479">Metal-binding</keyword>
<dbReference type="EMBL" id="CAMXCT030004401">
    <property type="protein sequence ID" value="CAL4796157.1"/>
    <property type="molecule type" value="Genomic_DNA"/>
</dbReference>